<protein>
    <submittedName>
        <fullName evidence="1">Uncharacterized protein</fullName>
    </submittedName>
</protein>
<evidence type="ECO:0000313" key="1">
    <source>
        <dbReference type="EMBL" id="MVA98293.1"/>
    </source>
</evidence>
<name>A0A844QJW1_9HYPH</name>
<comment type="caution">
    <text evidence="1">The sequence shown here is derived from an EMBL/GenBank/DDBJ whole genome shotgun (WGS) entry which is preliminary data.</text>
</comment>
<reference evidence="1 2" key="1">
    <citation type="submission" date="2019-12" db="EMBL/GenBank/DDBJ databases">
        <title>Nitratireductor arenosus sp. nov., Isolated from sea sand, Jeju island, South Korea.</title>
        <authorList>
            <person name="Kim W."/>
        </authorList>
    </citation>
    <scope>NUCLEOTIDE SEQUENCE [LARGE SCALE GENOMIC DNA]</scope>
    <source>
        <strain evidence="1 2">CAU 1489</strain>
    </source>
</reference>
<keyword evidence="2" id="KW-1185">Reference proteome</keyword>
<proteinExistence type="predicted"/>
<sequence>MRSGFSIDIAVGLRDEGLGLGGDPAASLLGFDATLQASFAADTPSQLSLAPRGLPDRPYLRISVPASGAPSVEVDPDAVLDGFLSGSQIQGLRKVLGV</sequence>
<dbReference type="Proteomes" id="UP000463224">
    <property type="component" value="Unassembled WGS sequence"/>
</dbReference>
<gene>
    <name evidence="1" type="ORF">GN330_13670</name>
</gene>
<dbReference type="RefSeq" id="WP_156713247.1">
    <property type="nucleotide sequence ID" value="NZ_WPHG01000003.1"/>
</dbReference>
<dbReference type="AlphaFoldDB" id="A0A844QJW1"/>
<accession>A0A844QJW1</accession>
<dbReference type="EMBL" id="WPHG01000003">
    <property type="protein sequence ID" value="MVA98293.1"/>
    <property type="molecule type" value="Genomic_DNA"/>
</dbReference>
<organism evidence="1 2">
    <name type="scientific">Nitratireductor arenosus</name>
    <dbReference type="NCBI Taxonomy" id="2682096"/>
    <lineage>
        <taxon>Bacteria</taxon>
        <taxon>Pseudomonadati</taxon>
        <taxon>Pseudomonadota</taxon>
        <taxon>Alphaproteobacteria</taxon>
        <taxon>Hyphomicrobiales</taxon>
        <taxon>Phyllobacteriaceae</taxon>
        <taxon>Nitratireductor</taxon>
    </lineage>
</organism>
<evidence type="ECO:0000313" key="2">
    <source>
        <dbReference type="Proteomes" id="UP000463224"/>
    </source>
</evidence>